<feature type="compositionally biased region" description="Basic and acidic residues" evidence="1">
    <location>
        <begin position="17"/>
        <end position="29"/>
    </location>
</feature>
<name>A0A9X3I9R0_9SPHI</name>
<reference evidence="2" key="1">
    <citation type="submission" date="2022-11" db="EMBL/GenBank/DDBJ databases">
        <authorList>
            <person name="Graham C."/>
            <person name="Newman J.D."/>
        </authorList>
    </citation>
    <scope>NUCLEOTIDE SEQUENCE</scope>
    <source>
        <strain evidence="2">DSM 19486</strain>
    </source>
</reference>
<dbReference type="AlphaFoldDB" id="A0A9X3I9R0"/>
<dbReference type="RefSeq" id="WP_010600042.1">
    <property type="nucleotide sequence ID" value="NZ_JAPJUH010000002.1"/>
</dbReference>
<evidence type="ECO:0000256" key="1">
    <source>
        <dbReference type="SAM" id="MobiDB-lite"/>
    </source>
</evidence>
<evidence type="ECO:0000313" key="2">
    <source>
        <dbReference type="EMBL" id="MCX3264808.1"/>
    </source>
</evidence>
<feature type="region of interest" description="Disordered" evidence="1">
    <location>
        <begin position="1"/>
        <end position="29"/>
    </location>
</feature>
<dbReference type="EMBL" id="JAPJUH010000002">
    <property type="protein sequence ID" value="MCX3264808.1"/>
    <property type="molecule type" value="Genomic_DNA"/>
</dbReference>
<dbReference type="Proteomes" id="UP001142592">
    <property type="component" value="Unassembled WGS sequence"/>
</dbReference>
<keyword evidence="3" id="KW-1185">Reference proteome</keyword>
<comment type="caution">
    <text evidence="2">The sequence shown here is derived from an EMBL/GenBank/DDBJ whole genome shotgun (WGS) entry which is preliminary data.</text>
</comment>
<evidence type="ECO:0000313" key="3">
    <source>
        <dbReference type="Proteomes" id="UP001142592"/>
    </source>
</evidence>
<feature type="compositionally biased region" description="Basic and acidic residues" evidence="1">
    <location>
        <begin position="48"/>
        <end position="75"/>
    </location>
</feature>
<feature type="compositionally biased region" description="Low complexity" evidence="1">
    <location>
        <begin position="1"/>
        <end position="15"/>
    </location>
</feature>
<accession>A0A9X3I9R0</accession>
<protein>
    <submittedName>
        <fullName evidence="2">Uncharacterized protein</fullName>
    </submittedName>
</protein>
<gene>
    <name evidence="2" type="ORF">OQZ29_08640</name>
</gene>
<organism evidence="2 3">
    <name type="scientific">Pedobacter agri</name>
    <dbReference type="NCBI Taxonomy" id="454586"/>
    <lineage>
        <taxon>Bacteria</taxon>
        <taxon>Pseudomonadati</taxon>
        <taxon>Bacteroidota</taxon>
        <taxon>Sphingobacteriia</taxon>
        <taxon>Sphingobacteriales</taxon>
        <taxon>Sphingobacteriaceae</taxon>
        <taxon>Pedobacter</taxon>
    </lineage>
</organism>
<proteinExistence type="predicted"/>
<feature type="region of interest" description="Disordered" evidence="1">
    <location>
        <begin position="48"/>
        <end position="84"/>
    </location>
</feature>
<sequence length="167" mass="18781">MATENSNNNQSSQPSKAEQDAAAKVKQLEAERDQYKAKLKALEDKEAADKLKAEQDAAEKAEEEKEAEQKNEQDAKAAAAAKKPLKLKHKDEEYEYPASEKENFIVRHSKMFKSPTGQSMEDPGSVRIQIYRPEVYADLINENEKTGEQNAFVQSGEKTIVLHDPTK</sequence>